<dbReference type="Pfam" id="PF07976">
    <property type="entry name" value="Phe_hydrox_dim"/>
    <property type="match status" value="1"/>
</dbReference>
<evidence type="ECO:0000259" key="7">
    <source>
        <dbReference type="Pfam" id="PF07976"/>
    </source>
</evidence>
<dbReference type="GO" id="GO:0071949">
    <property type="term" value="F:FAD binding"/>
    <property type="evidence" value="ECO:0007669"/>
    <property type="project" value="InterPro"/>
</dbReference>
<dbReference type="PANTHER" id="PTHR43004">
    <property type="entry name" value="TRK SYSTEM POTASSIUM UPTAKE PROTEIN"/>
    <property type="match status" value="1"/>
</dbReference>
<keyword evidence="4" id="KW-0274">FAD</keyword>
<keyword evidence="5" id="KW-0560">Oxidoreductase</keyword>
<dbReference type="InterPro" id="IPR002938">
    <property type="entry name" value="FAD-bd"/>
</dbReference>
<name>J4G535_9APHY</name>
<dbReference type="InterPro" id="IPR012941">
    <property type="entry name" value="Phe_hydrox_C_dim_dom"/>
</dbReference>
<evidence type="ECO:0000256" key="4">
    <source>
        <dbReference type="ARBA" id="ARBA00022827"/>
    </source>
</evidence>
<dbReference type="HOGENOM" id="CLU_009665_20_3_1"/>
<evidence type="ECO:0000259" key="6">
    <source>
        <dbReference type="Pfam" id="PF01494"/>
    </source>
</evidence>
<dbReference type="PRINTS" id="PR00420">
    <property type="entry name" value="RNGMNOXGNASE"/>
</dbReference>
<accession>J4G535</accession>
<comment type="similarity">
    <text evidence="2">Belongs to the PheA/TfdB FAD monooxygenase family.</text>
</comment>
<dbReference type="STRING" id="599839.J4G535"/>
<evidence type="ECO:0000256" key="5">
    <source>
        <dbReference type="ARBA" id="ARBA00023002"/>
    </source>
</evidence>
<dbReference type="Pfam" id="PF01494">
    <property type="entry name" value="FAD_binding_3"/>
    <property type="match status" value="1"/>
</dbReference>
<dbReference type="Gene3D" id="3.50.50.60">
    <property type="entry name" value="FAD/NAD(P)-binding domain"/>
    <property type="match status" value="1"/>
</dbReference>
<dbReference type="GeneID" id="24096199"/>
<protein>
    <submittedName>
        <fullName evidence="8">Uncharacterized protein</fullName>
    </submittedName>
</protein>
<organism evidence="8 9">
    <name type="scientific">Fibroporia radiculosa</name>
    <dbReference type="NCBI Taxonomy" id="599839"/>
    <lineage>
        <taxon>Eukaryota</taxon>
        <taxon>Fungi</taxon>
        <taxon>Dikarya</taxon>
        <taxon>Basidiomycota</taxon>
        <taxon>Agaricomycotina</taxon>
        <taxon>Agaricomycetes</taxon>
        <taxon>Polyporales</taxon>
        <taxon>Fibroporiaceae</taxon>
        <taxon>Fibroporia</taxon>
    </lineage>
</organism>
<dbReference type="SUPFAM" id="SSF51905">
    <property type="entry name" value="FAD/NAD(P)-binding domain"/>
    <property type="match status" value="1"/>
</dbReference>
<gene>
    <name evidence="8" type="ORF">FIBRA_03337</name>
</gene>
<keyword evidence="9" id="KW-1185">Reference proteome</keyword>
<dbReference type="GO" id="GO:0016709">
    <property type="term" value="F:oxidoreductase activity, acting on paired donors, with incorporation or reduction of molecular oxygen, NAD(P)H as one donor, and incorporation of one atom of oxygen"/>
    <property type="evidence" value="ECO:0007669"/>
    <property type="project" value="UniProtKB-ARBA"/>
</dbReference>
<dbReference type="OrthoDB" id="2690153at2759"/>
<feature type="domain" description="FAD-binding" evidence="6">
    <location>
        <begin position="8"/>
        <end position="389"/>
    </location>
</feature>
<dbReference type="InterPro" id="IPR050641">
    <property type="entry name" value="RIFMO-like"/>
</dbReference>
<comment type="cofactor">
    <cofactor evidence="1">
        <name>FAD</name>
        <dbReference type="ChEBI" id="CHEBI:57692"/>
    </cofactor>
</comment>
<dbReference type="EMBL" id="HE797026">
    <property type="protein sequence ID" value="CCM01288.1"/>
    <property type="molecule type" value="Genomic_DNA"/>
</dbReference>
<evidence type="ECO:0000313" key="8">
    <source>
        <dbReference type="EMBL" id="CCM01288.1"/>
    </source>
</evidence>
<evidence type="ECO:0000256" key="2">
    <source>
        <dbReference type="ARBA" id="ARBA00007801"/>
    </source>
</evidence>
<feature type="domain" description="Phenol hydroxylase-like C-terminal dimerisation" evidence="7">
    <location>
        <begin position="539"/>
        <end position="586"/>
    </location>
</feature>
<dbReference type="AlphaFoldDB" id="J4G535"/>
<sequence length="590" mass="64394">MTSTPPLPVLIVGAGTSGLTLALTLAQNAIKVRVIEMDENHHVGQRGAGIQPRTLEAYNFLGILPDIYARGIPLMPMRAYRLPGGVEPLETFDIVPIEEPTPSAPFINPFLLGQPAAEEIMRTHLDKYGCHVELGTELRTLEQHDDHVTARIVKRAGQKEVEETVECRWLVGADGAKSGIVRKQMGATFLGETIPQKTLVGLIEVKNLTAEASHYIAHVYIRTLIVVIVLAFLARCPLHDVSYLNCCDASKALLWLYRMMLRPTELEGTFAFSLGGSHDRSQILSDDDALAKALREATQRSDIEFGKITWKSHYVANVRMVNKFGEGRVFVVGDAAHVHSPAGGQGLNSGVQDSFNLGWKIALVEKGLAAPSLLATYSEERIPVIRHMLGETTRIYNRTLNPARENDSPNMGWKSRVHLKQLGINCRWSSIVVDERHSSTSEEEREPLDAYSGDGILRAGDRAPDAPGLVGASASTNAETTSLFRVFKPSHHTVLLFSAEPTKVAPALDALKGYPEEVICTMVIYPKDATAVDGAEQNFMDRDGHAFAGYGVSADETIIVVVRPDGVVGCVVRGVEGLKTYFRGVFSAIA</sequence>
<evidence type="ECO:0000313" key="9">
    <source>
        <dbReference type="Proteomes" id="UP000006352"/>
    </source>
</evidence>
<evidence type="ECO:0000256" key="1">
    <source>
        <dbReference type="ARBA" id="ARBA00001974"/>
    </source>
</evidence>
<dbReference type="InterPro" id="IPR036249">
    <property type="entry name" value="Thioredoxin-like_sf"/>
</dbReference>
<dbReference type="SUPFAM" id="SSF52833">
    <property type="entry name" value="Thioredoxin-like"/>
    <property type="match status" value="1"/>
</dbReference>
<dbReference type="Gene3D" id="3.30.70.2450">
    <property type="match status" value="1"/>
</dbReference>
<dbReference type="PANTHER" id="PTHR43004:SF19">
    <property type="entry name" value="BINDING MONOOXYGENASE, PUTATIVE (JCVI)-RELATED"/>
    <property type="match status" value="1"/>
</dbReference>
<dbReference type="RefSeq" id="XP_012180571.1">
    <property type="nucleotide sequence ID" value="XM_012325181.1"/>
</dbReference>
<dbReference type="InterPro" id="IPR038220">
    <property type="entry name" value="PHOX_C_sf"/>
</dbReference>
<dbReference type="InParanoid" id="J4G535"/>
<dbReference type="Proteomes" id="UP000006352">
    <property type="component" value="Unassembled WGS sequence"/>
</dbReference>
<keyword evidence="3" id="KW-0285">Flavoprotein</keyword>
<proteinExistence type="inferred from homology"/>
<dbReference type="Gene3D" id="3.40.30.20">
    <property type="match status" value="1"/>
</dbReference>
<dbReference type="InterPro" id="IPR036188">
    <property type="entry name" value="FAD/NAD-bd_sf"/>
</dbReference>
<evidence type="ECO:0000256" key="3">
    <source>
        <dbReference type="ARBA" id="ARBA00022630"/>
    </source>
</evidence>
<reference evidence="8 9" key="1">
    <citation type="journal article" date="2012" name="Appl. Environ. Microbiol.">
        <title>Short-read sequencing for genomic analysis of the brown rot fungus Fibroporia radiculosa.</title>
        <authorList>
            <person name="Tang J.D."/>
            <person name="Perkins A.D."/>
            <person name="Sonstegard T.S."/>
            <person name="Schroeder S.G."/>
            <person name="Burgess S.C."/>
            <person name="Diehl S.V."/>
        </authorList>
    </citation>
    <scope>NUCLEOTIDE SEQUENCE [LARGE SCALE GENOMIC DNA]</scope>
    <source>
        <strain evidence="8 9">TFFH 294</strain>
    </source>
</reference>